<dbReference type="AlphaFoldDB" id="A0AAN7ESK5"/>
<evidence type="ECO:0000256" key="1">
    <source>
        <dbReference type="ARBA" id="ARBA00022837"/>
    </source>
</evidence>
<gene>
    <name evidence="3" type="ORF">RGQ29_028359</name>
</gene>
<proteinExistence type="predicted"/>
<reference evidence="3 4" key="1">
    <citation type="journal article" date="2023" name="G3 (Bethesda)">
        <title>A haplotype-resolved chromosome-scale genome for Quercus rubra L. provides insights into the genetics of adaptive traits for red oak species.</title>
        <authorList>
            <person name="Kapoor B."/>
            <person name="Jenkins J."/>
            <person name="Schmutz J."/>
            <person name="Zhebentyayeva T."/>
            <person name="Kuelheim C."/>
            <person name="Coggeshall M."/>
            <person name="Heim C."/>
            <person name="Lasky J.R."/>
            <person name="Leites L."/>
            <person name="Islam-Faridi N."/>
            <person name="Romero-Severson J."/>
            <person name="DeLeo V.L."/>
            <person name="Lucas S.M."/>
            <person name="Lazic D."/>
            <person name="Gailing O."/>
            <person name="Carlson J."/>
            <person name="Staton M."/>
        </authorList>
    </citation>
    <scope>NUCLEOTIDE SEQUENCE [LARGE SCALE GENOMIC DNA]</scope>
    <source>
        <strain evidence="3">Pseudo-F2</strain>
    </source>
</reference>
<dbReference type="PROSITE" id="PS00018">
    <property type="entry name" value="EF_HAND_1"/>
    <property type="match status" value="1"/>
</dbReference>
<evidence type="ECO:0000313" key="4">
    <source>
        <dbReference type="Proteomes" id="UP001324115"/>
    </source>
</evidence>
<dbReference type="Proteomes" id="UP001324115">
    <property type="component" value="Unassembled WGS sequence"/>
</dbReference>
<evidence type="ECO:0000259" key="2">
    <source>
        <dbReference type="PROSITE" id="PS50222"/>
    </source>
</evidence>
<dbReference type="GO" id="GO:0005509">
    <property type="term" value="F:calcium ion binding"/>
    <property type="evidence" value="ECO:0007669"/>
    <property type="project" value="InterPro"/>
</dbReference>
<accession>A0AAN7ESK5</accession>
<dbReference type="SUPFAM" id="SSF47473">
    <property type="entry name" value="EF-hand"/>
    <property type="match status" value="1"/>
</dbReference>
<feature type="domain" description="EF-hand" evidence="2">
    <location>
        <begin position="1"/>
        <end position="31"/>
    </location>
</feature>
<dbReference type="Gene3D" id="1.10.238.10">
    <property type="entry name" value="EF-hand"/>
    <property type="match status" value="1"/>
</dbReference>
<comment type="caution">
    <text evidence="3">The sequence shown here is derived from an EMBL/GenBank/DDBJ whole genome shotgun (WGS) entry which is preliminary data.</text>
</comment>
<dbReference type="PROSITE" id="PS50222">
    <property type="entry name" value="EF_HAND_2"/>
    <property type="match status" value="1"/>
</dbReference>
<dbReference type="InterPro" id="IPR018247">
    <property type="entry name" value="EF_Hand_1_Ca_BS"/>
</dbReference>
<protein>
    <recommendedName>
        <fullName evidence="2">EF-hand domain-containing protein</fullName>
    </recommendedName>
</protein>
<keyword evidence="4" id="KW-1185">Reference proteome</keyword>
<dbReference type="InterPro" id="IPR011992">
    <property type="entry name" value="EF-hand-dom_pair"/>
</dbReference>
<evidence type="ECO:0000313" key="3">
    <source>
        <dbReference type="EMBL" id="KAK4578185.1"/>
    </source>
</evidence>
<keyword evidence="1" id="KW-0106">Calcium</keyword>
<sequence>MKNLLAQADINGDGAVDYEEFKKIWNPTWPEQIEEYYETTIGDPKQGTNEENIGFRVKNAVLFPWEVEKGLWPENYSLSDYAPQIVIFSPLFGIFQSNNHTLTYNCR</sequence>
<dbReference type="EMBL" id="JAXUIC010000008">
    <property type="protein sequence ID" value="KAK4578185.1"/>
    <property type="molecule type" value="Genomic_DNA"/>
</dbReference>
<dbReference type="InterPro" id="IPR002048">
    <property type="entry name" value="EF_hand_dom"/>
</dbReference>
<name>A0AAN7ESK5_QUERU</name>
<organism evidence="3 4">
    <name type="scientific">Quercus rubra</name>
    <name type="common">Northern red oak</name>
    <name type="synonym">Quercus borealis</name>
    <dbReference type="NCBI Taxonomy" id="3512"/>
    <lineage>
        <taxon>Eukaryota</taxon>
        <taxon>Viridiplantae</taxon>
        <taxon>Streptophyta</taxon>
        <taxon>Embryophyta</taxon>
        <taxon>Tracheophyta</taxon>
        <taxon>Spermatophyta</taxon>
        <taxon>Magnoliopsida</taxon>
        <taxon>eudicotyledons</taxon>
        <taxon>Gunneridae</taxon>
        <taxon>Pentapetalae</taxon>
        <taxon>rosids</taxon>
        <taxon>fabids</taxon>
        <taxon>Fagales</taxon>
        <taxon>Fagaceae</taxon>
        <taxon>Quercus</taxon>
    </lineage>
</organism>